<name>A0A1M7DF70_9GAMM</name>
<dbReference type="EMBL" id="BJXU01000034">
    <property type="protein sequence ID" value="GEN23144.1"/>
    <property type="molecule type" value="Genomic_DNA"/>
</dbReference>
<dbReference type="OrthoDB" id="6183010at2"/>
<protein>
    <submittedName>
        <fullName evidence="2">Uncharacterized protein</fullName>
    </submittedName>
</protein>
<sequence>MAEILNFPVRAAHCHGMERYLMGRECLALGLIDPFVSWVETLDSWFDEHPQARTNRNESLRSLLADTWLVFHMACDQSSQLDMQPHHSLRWAQLQYHQLSDIELLVIVSDNLIDLRSGVNELSQRYPPEARSDLVLFGLIQGLDHLYQQLERLFETEFSDSRQPEWTS</sequence>
<dbReference type="STRING" id="44933.SAMN05660971_01314"/>
<reference evidence="2 3" key="1">
    <citation type="submission" date="2016-11" db="EMBL/GenBank/DDBJ databases">
        <authorList>
            <person name="Jaros S."/>
            <person name="Januszkiewicz K."/>
            <person name="Wedrychowicz H."/>
        </authorList>
    </citation>
    <scope>NUCLEOTIDE SEQUENCE [LARGE SCALE GENOMIC DNA]</scope>
    <source>
        <strain evidence="2 3">DSM 4740</strain>
    </source>
</reference>
<evidence type="ECO:0000313" key="1">
    <source>
        <dbReference type="EMBL" id="GEN23144.1"/>
    </source>
</evidence>
<evidence type="ECO:0000313" key="3">
    <source>
        <dbReference type="Proteomes" id="UP000184123"/>
    </source>
</evidence>
<keyword evidence="4" id="KW-1185">Reference proteome</keyword>
<dbReference type="Proteomes" id="UP000184123">
    <property type="component" value="Unassembled WGS sequence"/>
</dbReference>
<gene>
    <name evidence="1" type="ORF">HCU01_10930</name>
    <name evidence="2" type="ORF">SAMN05660971_01314</name>
</gene>
<reference evidence="1 4" key="2">
    <citation type="submission" date="2019-07" db="EMBL/GenBank/DDBJ databases">
        <title>Whole genome shotgun sequence of Halomonas cupida NBRC 102219.</title>
        <authorList>
            <person name="Hosoyama A."/>
            <person name="Uohara A."/>
            <person name="Ohji S."/>
            <person name="Ichikawa N."/>
        </authorList>
    </citation>
    <scope>NUCLEOTIDE SEQUENCE [LARGE SCALE GENOMIC DNA]</scope>
    <source>
        <strain evidence="1 4">NBRC 102219</strain>
    </source>
</reference>
<dbReference type="EMBL" id="FRCA01000003">
    <property type="protein sequence ID" value="SHL78058.1"/>
    <property type="molecule type" value="Genomic_DNA"/>
</dbReference>
<dbReference type="AlphaFoldDB" id="A0A1M7DF70"/>
<dbReference type="RefSeq" id="WP_073434242.1">
    <property type="nucleotide sequence ID" value="NZ_BJXU01000034.1"/>
</dbReference>
<organism evidence="2 3">
    <name type="scientific">Halomonas cupida</name>
    <dbReference type="NCBI Taxonomy" id="44933"/>
    <lineage>
        <taxon>Bacteria</taxon>
        <taxon>Pseudomonadati</taxon>
        <taxon>Pseudomonadota</taxon>
        <taxon>Gammaproteobacteria</taxon>
        <taxon>Oceanospirillales</taxon>
        <taxon>Halomonadaceae</taxon>
        <taxon>Halomonas</taxon>
    </lineage>
</organism>
<evidence type="ECO:0000313" key="2">
    <source>
        <dbReference type="EMBL" id="SHL78058.1"/>
    </source>
</evidence>
<dbReference type="Proteomes" id="UP000321726">
    <property type="component" value="Unassembled WGS sequence"/>
</dbReference>
<proteinExistence type="predicted"/>
<accession>A0A1M7DF70</accession>
<evidence type="ECO:0000313" key="4">
    <source>
        <dbReference type="Proteomes" id="UP000321726"/>
    </source>
</evidence>